<dbReference type="GO" id="GO:0097621">
    <property type="term" value="F:monoamine oxidase activity"/>
    <property type="evidence" value="ECO:0007669"/>
    <property type="project" value="UniProtKB-EC"/>
</dbReference>
<name>A0A1M3TS76_ASPLC</name>
<dbReference type="EC" id="1.4.3.-" evidence="6"/>
<evidence type="ECO:0000256" key="3">
    <source>
        <dbReference type="ARBA" id="ARBA00023002"/>
    </source>
</evidence>
<accession>A0A1M3TS76</accession>
<feature type="domain" description="Amine oxidase" evidence="7">
    <location>
        <begin position="44"/>
        <end position="504"/>
    </location>
</feature>
<keyword evidence="6" id="KW-1133">Transmembrane helix</keyword>
<proteinExistence type="inferred from homology"/>
<dbReference type="Pfam" id="PF01593">
    <property type="entry name" value="Amino_oxidase"/>
    <property type="match status" value="1"/>
</dbReference>
<evidence type="ECO:0000256" key="1">
    <source>
        <dbReference type="ARBA" id="ARBA00001974"/>
    </source>
</evidence>
<sequence>MSRSSEGYLWTPKQATTGLPTDAIHPSTPTLLTHYDVIVIGAGFAGLIAARDLSKKHHLSVLLLEARDRIGGRTWTAKVLGEEIEMGGTWVHWNQPHLYAELHRYGLHRNLKTSAGAFAPVNQWFKSSSSSGIVEKVSVEEYQATLERVAGTFFAIDGLDSRALMPYPHDSLREPARWKRYDYLSVGERLEKSDLDGLSVWEKELFASNVSTFGSAPVKDIGFVEALRWFALGGHTMAGVFELAGVYKLGSGGMTAFARAVLGEFTGHVCFGAVVERINHGREKVEVVMKDGRRVGAGAVVSTIPLYVFSSIAFLLMLWILTNRDKHRNYLNDIQFNPPLSPLRQAAIAKGHINKGAKIHFKLRETLPGWFFTAHDGSDSNFVFAFSDHNGTRPTGPSGTWCIGFGYNGQLTDKQDSEHILQRFKRDVNPVVTVDAYATHDWLNDPYAKGAWACWGPNTASEYLEELQKPHGRVVFASADWADGWRGFVDGAIERGQAAVGEVLRVLEGREGRARL</sequence>
<evidence type="ECO:0000313" key="9">
    <source>
        <dbReference type="Proteomes" id="UP000184063"/>
    </source>
</evidence>
<comment type="catalytic activity">
    <reaction evidence="4">
        <text>a secondary aliphatic amine + O2 + H2O = a primary amine + an aldehyde + H2O2</text>
        <dbReference type="Rhea" id="RHEA:26414"/>
        <dbReference type="ChEBI" id="CHEBI:15377"/>
        <dbReference type="ChEBI" id="CHEBI:15379"/>
        <dbReference type="ChEBI" id="CHEBI:16240"/>
        <dbReference type="ChEBI" id="CHEBI:17478"/>
        <dbReference type="ChEBI" id="CHEBI:58855"/>
        <dbReference type="ChEBI" id="CHEBI:65296"/>
        <dbReference type="EC" id="1.4.3.4"/>
    </reaction>
</comment>
<dbReference type="PRINTS" id="PR00757">
    <property type="entry name" value="AMINEOXDASEF"/>
</dbReference>
<gene>
    <name evidence="8" type="ORF">ASPFODRAFT_182435</name>
</gene>
<keyword evidence="3 6" id="KW-0560">Oxidoreductase</keyword>
<evidence type="ECO:0000313" key="8">
    <source>
        <dbReference type="EMBL" id="OJZ89434.1"/>
    </source>
</evidence>
<keyword evidence="6" id="KW-0285">Flavoprotein</keyword>
<dbReference type="OrthoDB" id="5046242at2759"/>
<dbReference type="InterPro" id="IPR001613">
    <property type="entry name" value="Flavin_amine_oxidase"/>
</dbReference>
<feature type="transmembrane region" description="Helical" evidence="6">
    <location>
        <begin position="299"/>
        <end position="321"/>
    </location>
</feature>
<protein>
    <recommendedName>
        <fullName evidence="6">Amine oxidase</fullName>
        <ecNumber evidence="6">1.4.3.-</ecNumber>
    </recommendedName>
</protein>
<dbReference type="InterPro" id="IPR036188">
    <property type="entry name" value="FAD/NAD-bd_sf"/>
</dbReference>
<organism evidence="8 9">
    <name type="scientific">Aspergillus luchuensis (strain CBS 106.47)</name>
    <dbReference type="NCBI Taxonomy" id="1137211"/>
    <lineage>
        <taxon>Eukaryota</taxon>
        <taxon>Fungi</taxon>
        <taxon>Dikarya</taxon>
        <taxon>Ascomycota</taxon>
        <taxon>Pezizomycotina</taxon>
        <taxon>Eurotiomycetes</taxon>
        <taxon>Eurotiomycetidae</taxon>
        <taxon>Eurotiales</taxon>
        <taxon>Aspergillaceae</taxon>
        <taxon>Aspergillus</taxon>
        <taxon>Aspergillus subgen. Circumdati</taxon>
    </lineage>
</organism>
<feature type="binding site" evidence="5">
    <location>
        <begin position="65"/>
        <end position="66"/>
    </location>
    <ligand>
        <name>FAD</name>
        <dbReference type="ChEBI" id="CHEBI:57692"/>
    </ligand>
</feature>
<keyword evidence="6" id="KW-0812">Transmembrane</keyword>
<dbReference type="PANTHER" id="PTHR43563:SF1">
    <property type="entry name" value="AMINE OXIDASE [FLAVIN-CONTAINING] B"/>
    <property type="match status" value="1"/>
</dbReference>
<evidence type="ECO:0000256" key="4">
    <source>
        <dbReference type="ARBA" id="ARBA00048448"/>
    </source>
</evidence>
<dbReference type="Proteomes" id="UP000184063">
    <property type="component" value="Unassembled WGS sequence"/>
</dbReference>
<evidence type="ECO:0000256" key="6">
    <source>
        <dbReference type="RuleBase" id="RU362067"/>
    </source>
</evidence>
<feature type="binding site" evidence="5">
    <location>
        <position position="275"/>
    </location>
    <ligand>
        <name>FAD</name>
        <dbReference type="ChEBI" id="CHEBI:57692"/>
    </ligand>
</feature>
<dbReference type="EMBL" id="KV878238">
    <property type="protein sequence ID" value="OJZ89434.1"/>
    <property type="molecule type" value="Genomic_DNA"/>
</dbReference>
<dbReference type="AlphaFoldDB" id="A0A1M3TS76"/>
<keyword evidence="6" id="KW-0274">FAD</keyword>
<evidence type="ECO:0000256" key="5">
    <source>
        <dbReference type="PIRSR" id="PIRSR601613-1"/>
    </source>
</evidence>
<dbReference type="VEuPathDB" id="FungiDB:ASPFODRAFT_182435"/>
<reference evidence="9" key="1">
    <citation type="journal article" date="2017" name="Genome Biol.">
        <title>Comparative genomics reveals high biological diversity and specific adaptations in the industrially and medically important fungal genus Aspergillus.</title>
        <authorList>
            <person name="de Vries R.P."/>
            <person name="Riley R."/>
            <person name="Wiebenga A."/>
            <person name="Aguilar-Osorio G."/>
            <person name="Amillis S."/>
            <person name="Uchima C.A."/>
            <person name="Anderluh G."/>
            <person name="Asadollahi M."/>
            <person name="Askin M."/>
            <person name="Barry K."/>
            <person name="Battaglia E."/>
            <person name="Bayram O."/>
            <person name="Benocci T."/>
            <person name="Braus-Stromeyer S.A."/>
            <person name="Caldana C."/>
            <person name="Canovas D."/>
            <person name="Cerqueira G.C."/>
            <person name="Chen F."/>
            <person name="Chen W."/>
            <person name="Choi C."/>
            <person name="Clum A."/>
            <person name="Dos Santos R.A."/>
            <person name="Damasio A.R."/>
            <person name="Diallinas G."/>
            <person name="Emri T."/>
            <person name="Fekete E."/>
            <person name="Flipphi M."/>
            <person name="Freyberg S."/>
            <person name="Gallo A."/>
            <person name="Gournas C."/>
            <person name="Habgood R."/>
            <person name="Hainaut M."/>
            <person name="Harispe M.L."/>
            <person name="Henrissat B."/>
            <person name="Hilden K.S."/>
            <person name="Hope R."/>
            <person name="Hossain A."/>
            <person name="Karabika E."/>
            <person name="Karaffa L."/>
            <person name="Karanyi Z."/>
            <person name="Krasevec N."/>
            <person name="Kuo A."/>
            <person name="Kusch H."/>
            <person name="LaButti K."/>
            <person name="Lagendijk E.L."/>
            <person name="Lapidus A."/>
            <person name="Levasseur A."/>
            <person name="Lindquist E."/>
            <person name="Lipzen A."/>
            <person name="Logrieco A.F."/>
            <person name="MacCabe A."/>
            <person name="Maekelae M.R."/>
            <person name="Malavazi I."/>
            <person name="Melin P."/>
            <person name="Meyer V."/>
            <person name="Mielnichuk N."/>
            <person name="Miskei M."/>
            <person name="Molnar A.P."/>
            <person name="Mule G."/>
            <person name="Ngan C.Y."/>
            <person name="Orejas M."/>
            <person name="Orosz E."/>
            <person name="Ouedraogo J.P."/>
            <person name="Overkamp K.M."/>
            <person name="Park H.-S."/>
            <person name="Perrone G."/>
            <person name="Piumi F."/>
            <person name="Punt P.J."/>
            <person name="Ram A.F."/>
            <person name="Ramon A."/>
            <person name="Rauscher S."/>
            <person name="Record E."/>
            <person name="Riano-Pachon D.M."/>
            <person name="Robert V."/>
            <person name="Roehrig J."/>
            <person name="Ruller R."/>
            <person name="Salamov A."/>
            <person name="Salih N.S."/>
            <person name="Samson R.A."/>
            <person name="Sandor E."/>
            <person name="Sanguinetti M."/>
            <person name="Schuetze T."/>
            <person name="Sepcic K."/>
            <person name="Shelest E."/>
            <person name="Sherlock G."/>
            <person name="Sophianopoulou V."/>
            <person name="Squina F.M."/>
            <person name="Sun H."/>
            <person name="Susca A."/>
            <person name="Todd R.B."/>
            <person name="Tsang A."/>
            <person name="Unkles S.E."/>
            <person name="van de Wiele N."/>
            <person name="van Rossen-Uffink D."/>
            <person name="Oliveira J.V."/>
            <person name="Vesth T.C."/>
            <person name="Visser J."/>
            <person name="Yu J.-H."/>
            <person name="Zhou M."/>
            <person name="Andersen M.R."/>
            <person name="Archer D.B."/>
            <person name="Baker S.E."/>
            <person name="Benoit I."/>
            <person name="Brakhage A.A."/>
            <person name="Braus G.H."/>
            <person name="Fischer R."/>
            <person name="Frisvad J.C."/>
            <person name="Goldman G.H."/>
            <person name="Houbraken J."/>
            <person name="Oakley B."/>
            <person name="Pocsi I."/>
            <person name="Scazzocchio C."/>
            <person name="Seiboth B."/>
            <person name="vanKuyk P.A."/>
            <person name="Wortman J."/>
            <person name="Dyer P.S."/>
            <person name="Grigoriev I.V."/>
        </authorList>
    </citation>
    <scope>NUCLEOTIDE SEQUENCE [LARGE SCALE GENOMIC DNA]</scope>
    <source>
        <strain evidence="9">CBS 106.47</strain>
    </source>
</reference>
<comment type="similarity">
    <text evidence="2 6">Belongs to the flavin monoamine oxidase family.</text>
</comment>
<dbReference type="Gene3D" id="3.50.50.60">
    <property type="entry name" value="FAD/NAD(P)-binding domain"/>
    <property type="match status" value="2"/>
</dbReference>
<dbReference type="InterPro" id="IPR002937">
    <property type="entry name" value="Amino_oxidase"/>
</dbReference>
<dbReference type="Gene3D" id="3.90.660.10">
    <property type="match status" value="2"/>
</dbReference>
<evidence type="ECO:0000259" key="7">
    <source>
        <dbReference type="Pfam" id="PF01593"/>
    </source>
</evidence>
<dbReference type="PANTHER" id="PTHR43563">
    <property type="entry name" value="AMINE OXIDASE"/>
    <property type="match status" value="1"/>
</dbReference>
<dbReference type="SUPFAM" id="SSF51905">
    <property type="entry name" value="FAD/NAD(P)-binding domain"/>
    <property type="match status" value="1"/>
</dbReference>
<evidence type="ECO:0000256" key="2">
    <source>
        <dbReference type="ARBA" id="ARBA00005995"/>
    </source>
</evidence>
<keyword evidence="6" id="KW-0472">Membrane</keyword>
<feature type="binding site" evidence="5">
    <location>
        <position position="405"/>
    </location>
    <ligand>
        <name>substrate</name>
    </ligand>
</feature>
<comment type="cofactor">
    <cofactor evidence="1 6">
        <name>FAD</name>
        <dbReference type="ChEBI" id="CHEBI:57692"/>
    </cofactor>
</comment>
<dbReference type="InterPro" id="IPR050703">
    <property type="entry name" value="Flavin_MAO"/>
</dbReference>